<dbReference type="RefSeq" id="WP_155363056.1">
    <property type="nucleotide sequence ID" value="NZ_CP043930.1"/>
</dbReference>
<feature type="region of interest" description="Disordered" evidence="1">
    <location>
        <begin position="1"/>
        <end position="27"/>
    </location>
</feature>
<dbReference type="PANTHER" id="PTHR30121">
    <property type="entry name" value="UNCHARACTERIZED PROTEIN YJGR-RELATED"/>
    <property type="match status" value="1"/>
</dbReference>
<evidence type="ECO:0000256" key="1">
    <source>
        <dbReference type="SAM" id="MobiDB-lite"/>
    </source>
</evidence>
<accession>A0A6I6A9B8</accession>
<sequence length="1181" mass="134767">MARVQDNKHEERKMHSDDSDQHRQLLENDPPAFVDRVDTPWEQIPDLASYNGMAFKRISRDLNRLSTEQEAMRTSGASLPSSRGVLVLGEAGTGKTHLLMRLAQNLAKSNHILFVRRPNNEEAIAQHIWTNIVNSLTRTVGGGTRSQIDDLLGHVFSSVLIPEFESDIQKGIDVEQRQRWVNTLKQDPCNLFEMLGEGQKRSDNMRAIRRRTLRFLQINQPDVDQSIAHALITYCFVAREERRRILLTWLSGQDIDPEDAKSMGLPESWVTFNESSTDLSIQQQREEQALRAIQSLGILSTYYQPLILAFDQLEGLRDEERLTHRWGDIVKEIFTMAPNLLIVTCIFPSLWESWFGHVLDDAAKQRIAQRTLELEKFGQQHATALLETHLREHFTRYRLPTSIFPFTEDDIGHLCFEATSPRVFLQKARTWFETWLDEDDVSKNNFETTRVTVTQDSIDTAIQSALNHFESEQRKQYGSEIPNEQDFFGRIKNIFKDFLKESDTNVIYDKASCGKYVMPPNLIIKHQENKESLCVAVINSVGNAFAARIRNLRKVAKNRDQFNHLIVIRDRRSKQIGAKSQEYLDDVQENGGAYVQAEIDEITLLNAIYDTIVAIEEHDLSIGSHEIDKRQFVEYLRSNNVFSRMQLFRQAGRLSEIIGHATNGNGDEKTEDDELSHFEGSHLSAPKELAPIPSPTDNSHPPRAKKEQTHKSSGFPVKVVVGDSNLASTHLGIVGRLRNDGRCLGLSLTKPQCAVVLGYMGSGKSYALGVLIENALLSTPTLVQQSRPMTAVAFNFRRNPEARFEYAGFGQPNTEANEVQKLISEYAIDPDKIGTVNVFGYEPELLRRAGDYEGLPTYPIQFRSDELGADHWEILMKPPSAQSEYMAIVRDIIQKLFYEDRLTFKNLERHILTDERLSNAQRQRAKNRLSFAERWIDDDRTYTWSDVLQAGSLNIFDLRMQTMEASEALKLCLVITDLVRRTRNGVNKLVVFDEAHEYVDCKELVGELENSITQIRHDGLSFILASQFPERIPERIFKYLLTRFIFKLPTQKAINYVRKAAPNLESLSAQGVSNLDLEQGICFIQTDDDCSDSMLKVPQLLEVRPRCTQHGGATLRQKGSEEENSTNTEHHEELVDVEFEEEVELCPKCGETLILRQTKKGPAMVCGSYPACRYARRATEN</sequence>
<dbReference type="PANTHER" id="PTHR30121:SF6">
    <property type="entry name" value="SLR6007 PROTEIN"/>
    <property type="match status" value="1"/>
</dbReference>
<dbReference type="SMART" id="SM00382">
    <property type="entry name" value="AAA"/>
    <property type="match status" value="2"/>
</dbReference>
<reference evidence="3 4" key="1">
    <citation type="submission" date="2019-09" db="EMBL/GenBank/DDBJ databases">
        <title>Gimesia benthica sp. nov., a novel bacterium isolated from deep-sea water of the Northwest Indian Ocean.</title>
        <authorList>
            <person name="Dai X."/>
        </authorList>
    </citation>
    <scope>NUCLEOTIDE SEQUENCE [LARGE SCALE GENOMIC DNA]</scope>
    <source>
        <strain evidence="3 4">E7</strain>
    </source>
</reference>
<dbReference type="GO" id="GO:0005694">
    <property type="term" value="C:chromosome"/>
    <property type="evidence" value="ECO:0007669"/>
    <property type="project" value="InterPro"/>
</dbReference>
<dbReference type="SUPFAM" id="SSF57783">
    <property type="entry name" value="Zinc beta-ribbon"/>
    <property type="match status" value="1"/>
</dbReference>
<feature type="compositionally biased region" description="Basic and acidic residues" evidence="1">
    <location>
        <begin position="1"/>
        <end position="26"/>
    </location>
</feature>
<dbReference type="Gene3D" id="3.40.50.300">
    <property type="entry name" value="P-loop containing nucleotide triphosphate hydrolases"/>
    <property type="match status" value="1"/>
</dbReference>
<feature type="region of interest" description="Disordered" evidence="1">
    <location>
        <begin position="659"/>
        <end position="713"/>
    </location>
</feature>
<name>A0A6I6A9B8_9PLAN</name>
<dbReference type="AlphaFoldDB" id="A0A6I6A9B8"/>
<dbReference type="GO" id="GO:0003916">
    <property type="term" value="F:DNA topoisomerase activity"/>
    <property type="evidence" value="ECO:0007669"/>
    <property type="project" value="InterPro"/>
</dbReference>
<dbReference type="SUPFAM" id="SSF52540">
    <property type="entry name" value="P-loop containing nucleoside triphosphate hydrolases"/>
    <property type="match status" value="3"/>
</dbReference>
<keyword evidence="4" id="KW-1185">Reference proteome</keyword>
<evidence type="ECO:0000259" key="2">
    <source>
        <dbReference type="SMART" id="SM00382"/>
    </source>
</evidence>
<evidence type="ECO:0000313" key="4">
    <source>
        <dbReference type="Proteomes" id="UP000427281"/>
    </source>
</evidence>
<proteinExistence type="predicted"/>
<protein>
    <recommendedName>
        <fullName evidence="2">AAA+ ATPase domain-containing protein</fullName>
    </recommendedName>
</protein>
<dbReference type="Gene3D" id="3.30.65.10">
    <property type="entry name" value="Bacterial Topoisomerase I, domain 1"/>
    <property type="match status" value="1"/>
</dbReference>
<organism evidence="3 4">
    <name type="scientific">Gimesia benthica</name>
    <dbReference type="NCBI Taxonomy" id="2608982"/>
    <lineage>
        <taxon>Bacteria</taxon>
        <taxon>Pseudomonadati</taxon>
        <taxon>Planctomycetota</taxon>
        <taxon>Planctomycetia</taxon>
        <taxon>Planctomycetales</taxon>
        <taxon>Planctomycetaceae</taxon>
        <taxon>Gimesia</taxon>
    </lineage>
</organism>
<feature type="domain" description="AAA+ ATPase" evidence="2">
    <location>
        <begin position="750"/>
        <end position="1050"/>
    </location>
</feature>
<dbReference type="EMBL" id="CP043930">
    <property type="protein sequence ID" value="QGQ21965.1"/>
    <property type="molecule type" value="Genomic_DNA"/>
</dbReference>
<dbReference type="Proteomes" id="UP000427281">
    <property type="component" value="Chromosome"/>
</dbReference>
<dbReference type="InterPro" id="IPR003593">
    <property type="entry name" value="AAA+_ATPase"/>
</dbReference>
<dbReference type="Pfam" id="PF01396">
    <property type="entry name" value="Zn_ribbon_Top1"/>
    <property type="match status" value="1"/>
</dbReference>
<feature type="domain" description="AAA+ ATPase" evidence="2">
    <location>
        <begin position="81"/>
        <end position="409"/>
    </location>
</feature>
<evidence type="ECO:0000313" key="3">
    <source>
        <dbReference type="EMBL" id="QGQ21965.1"/>
    </source>
</evidence>
<dbReference type="InterPro" id="IPR013498">
    <property type="entry name" value="Topo_IA_Znf"/>
</dbReference>
<dbReference type="GO" id="GO:0003677">
    <property type="term" value="F:DNA binding"/>
    <property type="evidence" value="ECO:0007669"/>
    <property type="project" value="InterPro"/>
</dbReference>
<gene>
    <name evidence="3" type="ORF">F1728_04340</name>
</gene>
<dbReference type="InterPro" id="IPR027417">
    <property type="entry name" value="P-loop_NTPase"/>
</dbReference>
<dbReference type="KEGG" id="gim:F1728_04340"/>
<dbReference type="InterPro" id="IPR051162">
    <property type="entry name" value="T4SS_component"/>
</dbReference>
<dbReference type="GO" id="GO:0006265">
    <property type="term" value="P:DNA topological change"/>
    <property type="evidence" value="ECO:0007669"/>
    <property type="project" value="InterPro"/>
</dbReference>
<feature type="region of interest" description="Disordered" evidence="1">
    <location>
        <begin position="1111"/>
        <end position="1132"/>
    </location>
</feature>